<keyword evidence="2" id="KW-0812">Transmembrane</keyword>
<accession>A0A1S6HSV5</accession>
<dbReference type="EMBL" id="CP014782">
    <property type="protein sequence ID" value="AQS38582.1"/>
    <property type="molecule type" value="Genomic_DNA"/>
</dbReference>
<protein>
    <recommendedName>
        <fullName evidence="5">Chromosome segregation ATPase</fullName>
    </recommendedName>
</protein>
<evidence type="ECO:0000313" key="4">
    <source>
        <dbReference type="Proteomes" id="UP000189545"/>
    </source>
</evidence>
<proteinExistence type="predicted"/>
<gene>
    <name evidence="3" type="ORF">Sps_03455</name>
</gene>
<keyword evidence="2" id="KW-0472">Membrane</keyword>
<keyword evidence="4" id="KW-1185">Reference proteome</keyword>
<dbReference type="RefSeq" id="WP_077753599.1">
    <property type="nucleotide sequence ID" value="NZ_CP014782.1"/>
</dbReference>
<reference evidence="3 4" key="1">
    <citation type="submission" date="2016-03" db="EMBL/GenBank/DDBJ databases">
        <title>Complete genome sequence of Shewanella psychrophila WP2, a deep sea bacterium isolated from west Pacific sediment.</title>
        <authorList>
            <person name="Xu G."/>
            <person name="Jian H."/>
        </authorList>
    </citation>
    <scope>NUCLEOTIDE SEQUENCE [LARGE SCALE GENOMIC DNA]</scope>
    <source>
        <strain evidence="3 4">WP2</strain>
    </source>
</reference>
<organism evidence="3 4">
    <name type="scientific">Shewanella psychrophila</name>
    <dbReference type="NCBI Taxonomy" id="225848"/>
    <lineage>
        <taxon>Bacteria</taxon>
        <taxon>Pseudomonadati</taxon>
        <taxon>Pseudomonadota</taxon>
        <taxon>Gammaproteobacteria</taxon>
        <taxon>Alteromonadales</taxon>
        <taxon>Shewanellaceae</taxon>
        <taxon>Shewanella</taxon>
    </lineage>
</organism>
<name>A0A1S6HSV5_9GAMM</name>
<evidence type="ECO:0000256" key="1">
    <source>
        <dbReference type="SAM" id="Coils"/>
    </source>
</evidence>
<keyword evidence="2" id="KW-1133">Transmembrane helix</keyword>
<sequence>MDIAEIKELISLLGSLGVGAVLGGGIIYFFIKSYIPSYLTEKAKNLATKEDISGITEQVETVKIGYAKILEEVRSDNQQQLASIEREKSIKKEVYLGASEALTRSQNMICSFFDLNIPNEEITKNMVGDSGIMAKIHIVGTKETVRATTVFMAAIGTKTLDLMLERSTLLKRKEAIEEVERLKFKAQQEIDRYIELMKNLNLQLNQDTGTWKAINWQVDFEQEKIEKHTKTIAELWERQGPEHIDFTRKCMVNFFEISALLPPIILAVRNELEMEISSEDYLDIFNDNLDKGRLVFDEFLAKVPS</sequence>
<dbReference type="OrthoDB" id="6399386at2"/>
<keyword evidence="1" id="KW-0175">Coiled coil</keyword>
<evidence type="ECO:0008006" key="5">
    <source>
        <dbReference type="Google" id="ProtNLM"/>
    </source>
</evidence>
<feature type="transmembrane region" description="Helical" evidence="2">
    <location>
        <begin position="12"/>
        <end position="31"/>
    </location>
</feature>
<dbReference type="Proteomes" id="UP000189545">
    <property type="component" value="Chromosome"/>
</dbReference>
<evidence type="ECO:0000256" key="2">
    <source>
        <dbReference type="SAM" id="Phobius"/>
    </source>
</evidence>
<evidence type="ECO:0000313" key="3">
    <source>
        <dbReference type="EMBL" id="AQS38582.1"/>
    </source>
</evidence>
<dbReference type="STRING" id="225848.Sps_03455"/>
<dbReference type="AlphaFoldDB" id="A0A1S6HSV5"/>
<dbReference type="KEGG" id="spsw:Sps_03455"/>
<feature type="coiled-coil region" evidence="1">
    <location>
        <begin position="172"/>
        <end position="203"/>
    </location>
</feature>